<dbReference type="Proteomes" id="UP000616151">
    <property type="component" value="Unassembled WGS sequence"/>
</dbReference>
<protein>
    <submittedName>
        <fullName evidence="1">Extracellular solute-binding protein</fullName>
    </submittedName>
</protein>
<proteinExistence type="predicted"/>
<reference evidence="1" key="1">
    <citation type="submission" date="2021-01" db="EMBL/GenBank/DDBJ databases">
        <authorList>
            <person name="Sun Q."/>
        </authorList>
    </citation>
    <scope>NUCLEOTIDE SEQUENCE</scope>
    <source>
        <strain evidence="1">YIM B02566</strain>
    </source>
</reference>
<name>A0ACC5RD04_9HYPH</name>
<keyword evidence="2" id="KW-1185">Reference proteome</keyword>
<comment type="caution">
    <text evidence="1">The sequence shown here is derived from an EMBL/GenBank/DDBJ whole genome shotgun (WGS) entry which is preliminary data.</text>
</comment>
<gene>
    <name evidence="1" type="ORF">JHL16_29405</name>
</gene>
<dbReference type="EMBL" id="JAENHL010000008">
    <property type="protein sequence ID" value="MBK1870519.1"/>
    <property type="molecule type" value="Genomic_DNA"/>
</dbReference>
<organism evidence="1 2">
    <name type="scientific">Taklimakanibacter albus</name>
    <dbReference type="NCBI Taxonomy" id="2800327"/>
    <lineage>
        <taxon>Bacteria</taxon>
        <taxon>Pseudomonadati</taxon>
        <taxon>Pseudomonadota</taxon>
        <taxon>Alphaproteobacteria</taxon>
        <taxon>Hyphomicrobiales</taxon>
        <taxon>Aestuariivirgaceae</taxon>
        <taxon>Taklimakanibacter</taxon>
    </lineage>
</organism>
<sequence length="525" mass="57101">MLHKPSGRLSRRSLLKSTAAFGAAGLVGVGGVSLFNVRRSLAAELPDPASVLARINVGNYVKKDYRDLYKLADDEQLWDPAKDWIRTVDWEQVRKEFAGKTVKFAIGAADAESAADGLKPFQELSGMTVELVPIPDDSLYDKVVAEFISGNASFDALQFFSPWLGDFAAPGFLAKLDDYAAKWKLPIDDFYDTYKLNYGMWGGKGLYGIPFDCDIQQIHVRAKYFKEVTGGDVDAKSTIKTYDDLIRFSAELNKTDKGVAGVGFMAARGFWSTYTWEHLAAQFGVDLFNDKWEPVFNSDAGVKAIETILALQKNAPAGVAGWGWGENRAAWLGGQLASNISWQDSGTQATRPDQSKIVGDVITIYEPRVDGGRFAPPNIAGSTSVVTASSKNPEGAFLMLAFLTTASIMAMNEANANGVAPGYRSVLTNPNLRKVSQPAEVWSTELDYAWCAPRLPGMFEMEQALGNEINKAVVGQSTPKEALDAGVKAWREIMDKNGFYSGTPPMDFAAVADATWVGKGKTPPV</sequence>
<accession>A0ACC5RD04</accession>
<evidence type="ECO:0000313" key="2">
    <source>
        <dbReference type="Proteomes" id="UP000616151"/>
    </source>
</evidence>
<evidence type="ECO:0000313" key="1">
    <source>
        <dbReference type="EMBL" id="MBK1870519.1"/>
    </source>
</evidence>